<evidence type="ECO:0000256" key="8">
    <source>
        <dbReference type="RuleBase" id="RU365092"/>
    </source>
</evidence>
<keyword evidence="6 8" id="KW-1133">Transmembrane helix</keyword>
<evidence type="ECO:0000256" key="2">
    <source>
        <dbReference type="ARBA" id="ARBA00010100"/>
    </source>
</evidence>
<name>A0ABT4BW68_9FIRM</name>
<evidence type="ECO:0000256" key="4">
    <source>
        <dbReference type="ARBA" id="ARBA00022475"/>
    </source>
</evidence>
<feature type="transmembrane region" description="Helical" evidence="8">
    <location>
        <begin position="151"/>
        <end position="172"/>
    </location>
</feature>
<proteinExistence type="inferred from homology"/>
<organism evidence="9 10">
    <name type="scientific">Caproiciproducens galactitolivorans</name>
    <dbReference type="NCBI Taxonomy" id="642589"/>
    <lineage>
        <taxon>Bacteria</taxon>
        <taxon>Bacillati</taxon>
        <taxon>Bacillota</taxon>
        <taxon>Clostridia</taxon>
        <taxon>Eubacteriales</taxon>
        <taxon>Acutalibacteraceae</taxon>
        <taxon>Caproiciproducens</taxon>
    </lineage>
</organism>
<evidence type="ECO:0000313" key="10">
    <source>
        <dbReference type="Proteomes" id="UP001082703"/>
    </source>
</evidence>
<feature type="transmembrane region" description="Helical" evidence="8">
    <location>
        <begin position="192"/>
        <end position="210"/>
    </location>
</feature>
<reference evidence="9 10" key="1">
    <citation type="submission" date="2022-11" db="EMBL/GenBank/DDBJ databases">
        <authorList>
            <person name="Caiyu Z."/>
        </authorList>
    </citation>
    <scope>NUCLEOTIDE SEQUENCE [LARGE SCALE GENOMIC DNA]</scope>
    <source>
        <strain evidence="9 10">YR-4</strain>
    </source>
</reference>
<evidence type="ECO:0000256" key="7">
    <source>
        <dbReference type="ARBA" id="ARBA00023136"/>
    </source>
</evidence>
<feature type="transmembrane region" description="Helical" evidence="8">
    <location>
        <begin position="380"/>
        <end position="401"/>
    </location>
</feature>
<keyword evidence="4 8" id="KW-1003">Cell membrane</keyword>
<feature type="transmembrane region" description="Helical" evidence="8">
    <location>
        <begin position="245"/>
        <end position="265"/>
    </location>
</feature>
<dbReference type="InterPro" id="IPR003804">
    <property type="entry name" value="Lactate_perm"/>
</dbReference>
<feature type="transmembrane region" description="Helical" evidence="8">
    <location>
        <begin position="464"/>
        <end position="488"/>
    </location>
</feature>
<feature type="transmembrane region" description="Helical" evidence="8">
    <location>
        <begin position="508"/>
        <end position="531"/>
    </location>
</feature>
<dbReference type="EMBL" id="JAPOHA010000016">
    <property type="protein sequence ID" value="MCY1715142.1"/>
    <property type="molecule type" value="Genomic_DNA"/>
</dbReference>
<feature type="transmembrane region" description="Helical" evidence="8">
    <location>
        <begin position="59"/>
        <end position="79"/>
    </location>
</feature>
<dbReference type="PANTHER" id="PTHR30003">
    <property type="entry name" value="L-LACTATE PERMEASE"/>
    <property type="match status" value="1"/>
</dbReference>
<evidence type="ECO:0000256" key="1">
    <source>
        <dbReference type="ARBA" id="ARBA00004651"/>
    </source>
</evidence>
<sequence length="539" mass="58125">MTTLFLTLLPILLILILLVVFKKPADVSGTVGLLVIGVVACLFFQTSLEVFFRSTIAGFIKSFSVSLIVATSLLQMALIEKSGALKRIIIFIKTLASENRSVQIMLLNLGFGTLMVAVGATPVSLLPPILLSMGYSTYVAIALPAIGYDSLCTYALLGAPIVVFIDMANAFLKNAGLLSAGGEITLSQVGTVFAYFLPLTSIMIGISMLYITNKWKGVKEGLVPCLLSGIVIGVIAFVTSRYDNLVVLTGVLCGIGVILAMLAYLKATGKKIIDKSILTKEELEYEKQYSLLKAFMPWILLIGSILVINVPKNIFNQFYRVWLFPINGLTADGSPIATRFLWNAYTWIFLSTIAAAFLLKPTKQQLADTVRVWAKRAPRPIYSAAVFFAIGEVMNMSGYSMKANAFVTDSMIKVLADYSAQFFHSAYGAVVTFIGLFGGFITGSEASTVAMFAKYSMKTSVNLGLDRTSMILITAGLAFGGGLASVISPAKLQNAAASIDKLGEENRVIRTAFVFSLLFTVITSAFILILLRVLPGTIS</sequence>
<evidence type="ECO:0000256" key="6">
    <source>
        <dbReference type="ARBA" id="ARBA00022989"/>
    </source>
</evidence>
<comment type="subcellular location">
    <subcellularLocation>
        <location evidence="1 8">Cell membrane</location>
        <topology evidence="1 8">Multi-pass membrane protein</topology>
    </subcellularLocation>
</comment>
<comment type="function">
    <text evidence="8">Uptake of L-lactate across the membrane. Can also transport D-lactate and glycolate.</text>
</comment>
<comment type="caution">
    <text evidence="9">The sequence shown here is derived from an EMBL/GenBank/DDBJ whole genome shotgun (WGS) entry which is preliminary data.</text>
</comment>
<dbReference type="Proteomes" id="UP001082703">
    <property type="component" value="Unassembled WGS sequence"/>
</dbReference>
<keyword evidence="3 8" id="KW-0813">Transport</keyword>
<dbReference type="RefSeq" id="WP_268059178.1">
    <property type="nucleotide sequence ID" value="NZ_JAPOHA010000016.1"/>
</dbReference>
<evidence type="ECO:0000313" key="9">
    <source>
        <dbReference type="EMBL" id="MCY1715142.1"/>
    </source>
</evidence>
<feature type="transmembrane region" description="Helical" evidence="8">
    <location>
        <begin position="290"/>
        <end position="310"/>
    </location>
</feature>
<feature type="transmembrane region" description="Helical" evidence="8">
    <location>
        <begin position="222"/>
        <end position="239"/>
    </location>
</feature>
<feature type="transmembrane region" description="Helical" evidence="8">
    <location>
        <begin position="340"/>
        <end position="359"/>
    </location>
</feature>
<gene>
    <name evidence="9" type="ORF">OUY18_12880</name>
</gene>
<evidence type="ECO:0000256" key="3">
    <source>
        <dbReference type="ARBA" id="ARBA00022448"/>
    </source>
</evidence>
<keyword evidence="5 8" id="KW-0812">Transmembrane</keyword>
<comment type="similarity">
    <text evidence="2 8">Belongs to the lactate permease family.</text>
</comment>
<accession>A0ABT4BW68</accession>
<feature type="transmembrane region" description="Helical" evidence="8">
    <location>
        <begin position="104"/>
        <end position="130"/>
    </location>
</feature>
<feature type="transmembrane region" description="Helical" evidence="8">
    <location>
        <begin position="421"/>
        <end position="443"/>
    </location>
</feature>
<evidence type="ECO:0000256" key="5">
    <source>
        <dbReference type="ARBA" id="ARBA00022692"/>
    </source>
</evidence>
<dbReference type="PANTHER" id="PTHR30003:SF2">
    <property type="entry name" value="L-LACTATE PERMEASE"/>
    <property type="match status" value="1"/>
</dbReference>
<keyword evidence="7 8" id="KW-0472">Membrane</keyword>
<feature type="transmembrane region" description="Helical" evidence="8">
    <location>
        <begin position="32"/>
        <end position="52"/>
    </location>
</feature>
<keyword evidence="10" id="KW-1185">Reference proteome</keyword>
<dbReference type="Pfam" id="PF02652">
    <property type="entry name" value="Lactate_perm"/>
    <property type="match status" value="1"/>
</dbReference>
<protein>
    <recommendedName>
        <fullName evidence="8">L-lactate permease</fullName>
    </recommendedName>
</protein>